<keyword evidence="3" id="KW-0695">RNA-directed DNA polymerase</keyword>
<organism evidence="3 4">
    <name type="scientific">Aphis craccivora</name>
    <name type="common">Cowpea aphid</name>
    <dbReference type="NCBI Taxonomy" id="307492"/>
    <lineage>
        <taxon>Eukaryota</taxon>
        <taxon>Metazoa</taxon>
        <taxon>Ecdysozoa</taxon>
        <taxon>Arthropoda</taxon>
        <taxon>Hexapoda</taxon>
        <taxon>Insecta</taxon>
        <taxon>Pterygota</taxon>
        <taxon>Neoptera</taxon>
        <taxon>Paraneoptera</taxon>
        <taxon>Hemiptera</taxon>
        <taxon>Sternorrhyncha</taxon>
        <taxon>Aphidomorpha</taxon>
        <taxon>Aphidoidea</taxon>
        <taxon>Aphididae</taxon>
        <taxon>Aphidini</taxon>
        <taxon>Aphis</taxon>
        <taxon>Aphis</taxon>
    </lineage>
</organism>
<keyword evidence="4" id="KW-1185">Reference proteome</keyword>
<name>A0A6G0Y7D0_APHCR</name>
<dbReference type="Pfam" id="PF00078">
    <property type="entry name" value="RVT_1"/>
    <property type="match status" value="1"/>
</dbReference>
<reference evidence="3 4" key="1">
    <citation type="submission" date="2019-08" db="EMBL/GenBank/DDBJ databases">
        <title>Whole genome of Aphis craccivora.</title>
        <authorList>
            <person name="Voronova N.V."/>
            <person name="Shulinski R.S."/>
            <person name="Bandarenka Y.V."/>
            <person name="Zhorov D.G."/>
            <person name="Warner D."/>
        </authorList>
    </citation>
    <scope>NUCLEOTIDE SEQUENCE [LARGE SCALE GENOMIC DNA]</scope>
    <source>
        <strain evidence="3">180601</strain>
        <tissue evidence="3">Whole Body</tissue>
    </source>
</reference>
<gene>
    <name evidence="3" type="ORF">FWK35_00028434</name>
</gene>
<proteinExistence type="predicted"/>
<dbReference type="OrthoDB" id="6629145at2759"/>
<keyword evidence="3" id="KW-0808">Transferase</keyword>
<dbReference type="GO" id="GO:0003964">
    <property type="term" value="F:RNA-directed DNA polymerase activity"/>
    <property type="evidence" value="ECO:0007669"/>
    <property type="project" value="UniProtKB-KW"/>
</dbReference>
<dbReference type="InterPro" id="IPR000477">
    <property type="entry name" value="RT_dom"/>
</dbReference>
<keyword evidence="3" id="KW-0548">Nucleotidyltransferase</keyword>
<evidence type="ECO:0000313" key="3">
    <source>
        <dbReference type="EMBL" id="KAF0750310.1"/>
    </source>
</evidence>
<evidence type="ECO:0000259" key="2">
    <source>
        <dbReference type="Pfam" id="PF00078"/>
    </source>
</evidence>
<dbReference type="EMBL" id="VUJU01005770">
    <property type="protein sequence ID" value="KAF0750310.1"/>
    <property type="molecule type" value="Genomic_DNA"/>
</dbReference>
<evidence type="ECO:0000256" key="1">
    <source>
        <dbReference type="SAM" id="MobiDB-lite"/>
    </source>
</evidence>
<dbReference type="Proteomes" id="UP000478052">
    <property type="component" value="Unassembled WGS sequence"/>
</dbReference>
<sequence>MDAINKAAIKSIPKRRPRTKQELPWSTIDLQEQRRAMKASYRRIHTAADGREHKRTEYNRIRNAFVKLLRTEKKKSWRKLAGEINEDRKGKCFRWIKKSSAEHHAPSVLKKADGEYTTTLKETLQLLLNTLIPSDPADLGLLQEPRKERMQHRPTTEIEVKKAIWRMSTRKAPGEDGIDAKILRKAWEAISNPITKLYGDLLEYGYFPRIWRTADVVTILKGKGKPREEPKSYRPVSLLPVIGKALEHLVCTRLNEEIAHNIADSQHSFRKERSTITVINEVRNWVGNRNEKHVMGVFLDISGAFDNVKWEPLIEDMTEMGASRATINITKSYLVNRRASITSNQTTRIGLRNIVANQILKND</sequence>
<dbReference type="AlphaFoldDB" id="A0A6G0Y7D0"/>
<evidence type="ECO:0000313" key="4">
    <source>
        <dbReference type="Proteomes" id="UP000478052"/>
    </source>
</evidence>
<comment type="caution">
    <text evidence="3">The sequence shown here is derived from an EMBL/GenBank/DDBJ whole genome shotgun (WGS) entry which is preliminary data.</text>
</comment>
<dbReference type="SUPFAM" id="SSF56672">
    <property type="entry name" value="DNA/RNA polymerases"/>
    <property type="match status" value="1"/>
</dbReference>
<protein>
    <submittedName>
        <fullName evidence="3">Reverse transcriptase domain-containing protein</fullName>
    </submittedName>
</protein>
<dbReference type="PANTHER" id="PTHR19446">
    <property type="entry name" value="REVERSE TRANSCRIPTASES"/>
    <property type="match status" value="1"/>
</dbReference>
<feature type="region of interest" description="Disordered" evidence="1">
    <location>
        <begin position="1"/>
        <end position="22"/>
    </location>
</feature>
<dbReference type="InterPro" id="IPR043502">
    <property type="entry name" value="DNA/RNA_pol_sf"/>
</dbReference>
<feature type="domain" description="Reverse transcriptase" evidence="2">
    <location>
        <begin position="227"/>
        <end position="343"/>
    </location>
</feature>
<accession>A0A6G0Y7D0</accession>